<comment type="caution">
    <text evidence="2">The sequence shown here is derived from an EMBL/GenBank/DDBJ whole genome shotgun (WGS) entry which is preliminary data.</text>
</comment>
<reference evidence="2 3" key="1">
    <citation type="submission" date="2017-07" db="EMBL/GenBank/DDBJ databases">
        <title>Leptospira spp. isolated from tropical soils.</title>
        <authorList>
            <person name="Thibeaux R."/>
            <person name="Iraola G."/>
            <person name="Ferres I."/>
            <person name="Bierque E."/>
            <person name="Girault D."/>
            <person name="Soupe-Gilbert M.-E."/>
            <person name="Picardeau M."/>
            <person name="Goarant C."/>
        </authorList>
    </citation>
    <scope>NUCLEOTIDE SEQUENCE [LARGE SCALE GENOMIC DNA]</scope>
    <source>
        <strain evidence="2 3">ES4-C-A1</strain>
    </source>
</reference>
<feature type="transmembrane region" description="Helical" evidence="1">
    <location>
        <begin position="12"/>
        <end position="28"/>
    </location>
</feature>
<name>A0A2N0A3T8_9LEPT</name>
<keyword evidence="3" id="KW-1185">Reference proteome</keyword>
<accession>A0A2N0A3T8</accession>
<proteinExistence type="predicted"/>
<evidence type="ECO:0000313" key="3">
    <source>
        <dbReference type="Proteomes" id="UP000231843"/>
    </source>
</evidence>
<keyword evidence="1" id="KW-0812">Transmembrane</keyword>
<protein>
    <submittedName>
        <fullName evidence="2">Uncharacterized protein</fullName>
    </submittedName>
</protein>
<dbReference type="Proteomes" id="UP000231843">
    <property type="component" value="Unassembled WGS sequence"/>
</dbReference>
<keyword evidence="1" id="KW-1133">Transmembrane helix</keyword>
<sequence length="215" mass="24733">MSKRMNQIFSKVPFRIGLASIFLTILFLQNCRYTVYPEAPTLPPFEKIIIAPSEKKRVLLQIDYASFTNGKLLTSERNKTIIGEKYYNEIKDELESTGLYTLVKDGDLFDYKVSANIRLYMNQNTGILILSGFTALIIPTEEKGSLAMVFQIFDPGGKELSTIRRSEEHSFLAQILLVFLMPFDWPFGKDAEQRERLIRSAINEFRLLTKEASRI</sequence>
<evidence type="ECO:0000256" key="1">
    <source>
        <dbReference type="SAM" id="Phobius"/>
    </source>
</evidence>
<gene>
    <name evidence="2" type="ORF">CH365_00745</name>
</gene>
<organism evidence="2 3">
    <name type="scientific">Leptospira neocaledonica</name>
    <dbReference type="NCBI Taxonomy" id="2023192"/>
    <lineage>
        <taxon>Bacteria</taxon>
        <taxon>Pseudomonadati</taxon>
        <taxon>Spirochaetota</taxon>
        <taxon>Spirochaetia</taxon>
        <taxon>Leptospirales</taxon>
        <taxon>Leptospiraceae</taxon>
        <taxon>Leptospira</taxon>
    </lineage>
</organism>
<dbReference type="AlphaFoldDB" id="A0A2N0A3T8"/>
<evidence type="ECO:0000313" key="2">
    <source>
        <dbReference type="EMBL" id="PJZ78793.1"/>
    </source>
</evidence>
<keyword evidence="1" id="KW-0472">Membrane</keyword>
<dbReference type="EMBL" id="NPEA01000001">
    <property type="protein sequence ID" value="PJZ78793.1"/>
    <property type="molecule type" value="Genomic_DNA"/>
</dbReference>